<feature type="non-terminal residue" evidence="1">
    <location>
        <position position="1"/>
    </location>
</feature>
<gene>
    <name evidence="1" type="ORF">PQR01_37835</name>
</gene>
<reference evidence="1 2" key="1">
    <citation type="journal article" date="2024" name="Chem. Sci.">
        <title>Discovery of megapolipeptins by genome mining of a Burkholderiales bacteria collection.</title>
        <authorList>
            <person name="Paulo B.S."/>
            <person name="Recchia M.J.J."/>
            <person name="Lee S."/>
            <person name="Fergusson C.H."/>
            <person name="Romanowski S.B."/>
            <person name="Hernandez A."/>
            <person name="Krull N."/>
            <person name="Liu D.Y."/>
            <person name="Cavanagh H."/>
            <person name="Bos A."/>
            <person name="Gray C.A."/>
            <person name="Murphy B.T."/>
            <person name="Linington R.G."/>
            <person name="Eustaquio A.S."/>
        </authorList>
    </citation>
    <scope>NUCLEOTIDE SEQUENCE [LARGE SCALE GENOMIC DNA]</scope>
    <source>
        <strain evidence="1 2">RL18-126-BIB-B</strain>
    </source>
</reference>
<evidence type="ECO:0000313" key="2">
    <source>
        <dbReference type="Proteomes" id="UP001629235"/>
    </source>
</evidence>
<protein>
    <submittedName>
        <fullName evidence="1">Uncharacterized protein</fullName>
    </submittedName>
</protein>
<keyword evidence="2" id="KW-1185">Reference proteome</keyword>
<accession>A0ACC7NPG1</accession>
<organism evidence="1 2">
    <name type="scientific">Paraburkholderia rhynchosiae</name>
    <dbReference type="NCBI Taxonomy" id="487049"/>
    <lineage>
        <taxon>Bacteria</taxon>
        <taxon>Pseudomonadati</taxon>
        <taxon>Pseudomonadota</taxon>
        <taxon>Betaproteobacteria</taxon>
        <taxon>Burkholderiales</taxon>
        <taxon>Burkholderiaceae</taxon>
        <taxon>Paraburkholderia</taxon>
    </lineage>
</organism>
<name>A0ACC7NPG1_9BURK</name>
<comment type="caution">
    <text evidence="1">The sequence shown here is derived from an EMBL/GenBank/DDBJ whole genome shotgun (WGS) entry which is preliminary data.</text>
</comment>
<sequence length="64" mass="7600">GEARRHEELTTPTRPTTHRVKRRRVVHAFKFKHEPRKHNQRSAPQKTNPLHSLNFPTIAFKPRA</sequence>
<evidence type="ECO:0000313" key="1">
    <source>
        <dbReference type="EMBL" id="MFM0108994.1"/>
    </source>
</evidence>
<dbReference type="EMBL" id="JAQQDW010000156">
    <property type="protein sequence ID" value="MFM0108994.1"/>
    <property type="molecule type" value="Genomic_DNA"/>
</dbReference>
<dbReference type="Proteomes" id="UP001629235">
    <property type="component" value="Unassembled WGS sequence"/>
</dbReference>
<proteinExistence type="predicted"/>